<dbReference type="EMBL" id="LT671822">
    <property type="protein sequence ID" value="SHO76702.1"/>
    <property type="molecule type" value="Genomic_DNA"/>
</dbReference>
<comment type="subcellular location">
    <subcellularLocation>
        <location evidence="1">Nucleus</location>
    </subcellularLocation>
</comment>
<dbReference type="Pfam" id="PF05158">
    <property type="entry name" value="RNA_pol_Rpc34"/>
    <property type="match status" value="1"/>
</dbReference>
<name>A0A1M8A2K4_MALS4</name>
<dbReference type="OMA" id="ELIIYNH"/>
<dbReference type="InterPro" id="IPR016049">
    <property type="entry name" value="RNA_pol_Rpc34-like"/>
</dbReference>
<dbReference type="InterPro" id="IPR036390">
    <property type="entry name" value="WH_DNA-bd_sf"/>
</dbReference>
<dbReference type="PANTHER" id="PTHR12780">
    <property type="entry name" value="RNA POLYMERASE III DNA DIRECTED , 39KD SUBUNIT-RELATED"/>
    <property type="match status" value="1"/>
</dbReference>
<protein>
    <submittedName>
        <fullName evidence="7">Similar to S.cerevisiae protein RPC34 (RNA polymerase III subunit C34)</fullName>
    </submittedName>
</protein>
<dbReference type="OrthoDB" id="613763at2759"/>
<feature type="region of interest" description="Disordered" evidence="6">
    <location>
        <begin position="253"/>
        <end position="358"/>
    </location>
</feature>
<evidence type="ECO:0000256" key="2">
    <source>
        <dbReference type="ARBA" id="ARBA00011038"/>
    </source>
</evidence>
<dbReference type="Gene3D" id="1.10.10.10">
    <property type="entry name" value="Winged helix-like DNA-binding domain superfamily/Winged helix DNA-binding domain"/>
    <property type="match status" value="1"/>
</dbReference>
<evidence type="ECO:0000256" key="1">
    <source>
        <dbReference type="ARBA" id="ARBA00004123"/>
    </source>
</evidence>
<comment type="similarity">
    <text evidence="2">Belongs to the eukaryotic RPC34/RPC39 RNA polymerase subunit family.</text>
</comment>
<dbReference type="VEuPathDB" id="FungiDB:MSYG_1040"/>
<evidence type="ECO:0000256" key="5">
    <source>
        <dbReference type="ARBA" id="ARBA00023242"/>
    </source>
</evidence>
<keyword evidence="8" id="KW-1185">Reference proteome</keyword>
<sequence>MKTSQDLRGLTPLEKRIHTAALASEGSTLTGNQLETQFADVPIEDQLLAINGLLKKNLFNAQKGPRGIQYAAVSKGEASILGTMDSNELIIYNHIKEAKNEGIWTKLIKARTNLHQTVMTRCLRLLEQKQLVKSVKSVKFPTRKIYMLYDLTPSIELSGGPWYTDNELDTGFIHELSMACLRFIQARTWPKDGKSSALYPVSQTQNLPTAHSVYRYLRGARLTDTELEPEHVVALLDLLIYDNEVEKIPVLPTRMASQSTGMEGSSSDSEQEDRRLRTKRKSRRSVESSDREDDAERNDSDNSDSSESVVNIESTVRRSGKRKKTAIHERQYDSGSSEEEDLSRRRSVVQEREPSDSTVTHVPYVYRAIKPMEQESTKLISMKFVPSDSYIYDHCDFCHAMDFDDGIVYGDPFSLPEEEKNV</sequence>
<dbReference type="STRING" id="1230383.A0A1M8A2K4"/>
<dbReference type="Proteomes" id="UP000186303">
    <property type="component" value="Chromosome 2"/>
</dbReference>
<dbReference type="GO" id="GO:0005737">
    <property type="term" value="C:cytoplasm"/>
    <property type="evidence" value="ECO:0007669"/>
    <property type="project" value="UniProtKB-ARBA"/>
</dbReference>
<evidence type="ECO:0000256" key="4">
    <source>
        <dbReference type="ARBA" id="ARBA00023163"/>
    </source>
</evidence>
<accession>A0A1M8A2K4</accession>
<feature type="compositionally biased region" description="Basic and acidic residues" evidence="6">
    <location>
        <begin position="342"/>
        <end position="355"/>
    </location>
</feature>
<dbReference type="GO" id="GO:0006383">
    <property type="term" value="P:transcription by RNA polymerase III"/>
    <property type="evidence" value="ECO:0007669"/>
    <property type="project" value="InterPro"/>
</dbReference>
<keyword evidence="5" id="KW-0539">Nucleus</keyword>
<dbReference type="GO" id="GO:0005666">
    <property type="term" value="C:RNA polymerase III complex"/>
    <property type="evidence" value="ECO:0007669"/>
    <property type="project" value="InterPro"/>
</dbReference>
<feature type="compositionally biased region" description="Polar residues" evidence="6">
    <location>
        <begin position="255"/>
        <end position="268"/>
    </location>
</feature>
<dbReference type="InterPro" id="IPR036388">
    <property type="entry name" value="WH-like_DNA-bd_sf"/>
</dbReference>
<dbReference type="FunFam" id="1.10.10.10:FF:000116">
    <property type="entry name" value="DNA-directed RNA polymerase III subunit RPC6"/>
    <property type="match status" value="1"/>
</dbReference>
<keyword evidence="3" id="KW-0240">DNA-directed RNA polymerase</keyword>
<reference evidence="8" key="1">
    <citation type="journal article" date="2017" name="Nucleic Acids Res.">
        <title>Proteogenomics produces comprehensive and highly accurate protein-coding gene annotation in a complete genome assembly of Malassezia sympodialis.</title>
        <authorList>
            <person name="Zhu Y."/>
            <person name="Engstroem P.G."/>
            <person name="Tellgren-Roth C."/>
            <person name="Baudo C.D."/>
            <person name="Kennell J.C."/>
            <person name="Sun S."/>
            <person name="Billmyre R.B."/>
            <person name="Schroeder M.S."/>
            <person name="Andersson A."/>
            <person name="Holm T."/>
            <person name="Sigurgeirsson B."/>
            <person name="Wu G."/>
            <person name="Sankaranarayanan S.R."/>
            <person name="Siddharthan R."/>
            <person name="Sanyal K."/>
            <person name="Lundeberg J."/>
            <person name="Nystedt B."/>
            <person name="Boekhout T."/>
            <person name="Dawson T.L. Jr."/>
            <person name="Heitman J."/>
            <person name="Scheynius A."/>
            <person name="Lehtioe J."/>
        </authorList>
    </citation>
    <scope>NUCLEOTIDE SEQUENCE [LARGE SCALE GENOMIC DNA]</scope>
    <source>
        <strain evidence="8">ATCC 42132</strain>
    </source>
</reference>
<dbReference type="SUPFAM" id="SSF46785">
    <property type="entry name" value="Winged helix' DNA-binding domain"/>
    <property type="match status" value="1"/>
</dbReference>
<keyword evidence="4" id="KW-0804">Transcription</keyword>
<evidence type="ECO:0000313" key="8">
    <source>
        <dbReference type="Proteomes" id="UP000186303"/>
    </source>
</evidence>
<evidence type="ECO:0000256" key="3">
    <source>
        <dbReference type="ARBA" id="ARBA00022478"/>
    </source>
</evidence>
<dbReference type="AlphaFoldDB" id="A0A1M8A2K4"/>
<gene>
    <name evidence="7" type="ORF">MSYG_1040</name>
</gene>
<dbReference type="GO" id="GO:0005654">
    <property type="term" value="C:nucleoplasm"/>
    <property type="evidence" value="ECO:0007669"/>
    <property type="project" value="UniProtKB-ARBA"/>
</dbReference>
<organism evidence="7 8">
    <name type="scientific">Malassezia sympodialis (strain ATCC 42132)</name>
    <name type="common">Atopic eczema-associated yeast</name>
    <dbReference type="NCBI Taxonomy" id="1230383"/>
    <lineage>
        <taxon>Eukaryota</taxon>
        <taxon>Fungi</taxon>
        <taxon>Dikarya</taxon>
        <taxon>Basidiomycota</taxon>
        <taxon>Ustilaginomycotina</taxon>
        <taxon>Malasseziomycetes</taxon>
        <taxon>Malasseziales</taxon>
        <taxon>Malasseziaceae</taxon>
        <taxon>Malassezia</taxon>
    </lineage>
</organism>
<feature type="compositionally biased region" description="Acidic residues" evidence="6">
    <location>
        <begin position="290"/>
        <end position="304"/>
    </location>
</feature>
<dbReference type="InterPro" id="IPR007832">
    <property type="entry name" value="RNA_pol_Rpc34"/>
</dbReference>
<evidence type="ECO:0000256" key="6">
    <source>
        <dbReference type="SAM" id="MobiDB-lite"/>
    </source>
</evidence>
<proteinExistence type="inferred from homology"/>
<evidence type="ECO:0000313" key="7">
    <source>
        <dbReference type="EMBL" id="SHO76702.1"/>
    </source>
</evidence>